<dbReference type="EMBL" id="MTYJ01000123">
    <property type="protein sequence ID" value="OQV13457.1"/>
    <property type="molecule type" value="Genomic_DNA"/>
</dbReference>
<feature type="region of interest" description="Disordered" evidence="1">
    <location>
        <begin position="1"/>
        <end position="75"/>
    </location>
</feature>
<comment type="caution">
    <text evidence="2">The sequence shown here is derived from an EMBL/GenBank/DDBJ whole genome shotgun (WGS) entry which is preliminary data.</text>
</comment>
<feature type="compositionally biased region" description="Polar residues" evidence="1">
    <location>
        <begin position="46"/>
        <end position="61"/>
    </location>
</feature>
<gene>
    <name evidence="2" type="ORF">BV898_12309</name>
</gene>
<keyword evidence="3" id="KW-1185">Reference proteome</keyword>
<feature type="compositionally biased region" description="Low complexity" evidence="1">
    <location>
        <begin position="193"/>
        <end position="203"/>
    </location>
</feature>
<dbReference type="OrthoDB" id="10573501at2759"/>
<feature type="compositionally biased region" description="Low complexity" evidence="1">
    <location>
        <begin position="1"/>
        <end position="43"/>
    </location>
</feature>
<feature type="region of interest" description="Disordered" evidence="1">
    <location>
        <begin position="188"/>
        <end position="216"/>
    </location>
</feature>
<evidence type="ECO:0000313" key="2">
    <source>
        <dbReference type="EMBL" id="OQV13457.1"/>
    </source>
</evidence>
<name>A0A1W0WE56_HYPEX</name>
<evidence type="ECO:0000256" key="1">
    <source>
        <dbReference type="SAM" id="MobiDB-lite"/>
    </source>
</evidence>
<protein>
    <submittedName>
        <fullName evidence="2">Uncharacterized protein</fullName>
    </submittedName>
</protein>
<proteinExistence type="predicted"/>
<evidence type="ECO:0000313" key="3">
    <source>
        <dbReference type="Proteomes" id="UP000192578"/>
    </source>
</evidence>
<dbReference type="Proteomes" id="UP000192578">
    <property type="component" value="Unassembled WGS sequence"/>
</dbReference>
<reference evidence="3" key="1">
    <citation type="submission" date="2017-01" db="EMBL/GenBank/DDBJ databases">
        <title>Comparative genomics of anhydrobiosis in the tardigrade Hypsibius dujardini.</title>
        <authorList>
            <person name="Yoshida Y."/>
            <person name="Koutsovoulos G."/>
            <person name="Laetsch D."/>
            <person name="Stevens L."/>
            <person name="Kumar S."/>
            <person name="Horikawa D."/>
            <person name="Ishino K."/>
            <person name="Komine S."/>
            <person name="Tomita M."/>
            <person name="Blaxter M."/>
            <person name="Arakawa K."/>
        </authorList>
    </citation>
    <scope>NUCLEOTIDE SEQUENCE [LARGE SCALE GENOMIC DNA]</scope>
    <source>
        <strain evidence="3">Z151</strain>
    </source>
</reference>
<dbReference type="AlphaFoldDB" id="A0A1W0WE56"/>
<sequence length="216" mass="23602">MSAQDSVTPAVAVAATSTTSSQSSSRRSSSGLVQSPSLSSSHSYSKDQTNQSVCRSSSTSFCRPRPSITATTADSMSSPVEERCTTLQDKSVSVVGLIQQRKTCCCEQCKACGKCCLPDWERDVILRKFNETINTDRLERLGTYAQDFGDTKIQKRGENSVYIRSVRVRGEYFSVAYKLTLSRSSTEMPLTAPAPASRRLSAAVEDPRTLRQKSQG</sequence>
<accession>A0A1W0WE56</accession>
<organism evidence="2 3">
    <name type="scientific">Hypsibius exemplaris</name>
    <name type="common">Freshwater tardigrade</name>
    <dbReference type="NCBI Taxonomy" id="2072580"/>
    <lineage>
        <taxon>Eukaryota</taxon>
        <taxon>Metazoa</taxon>
        <taxon>Ecdysozoa</taxon>
        <taxon>Tardigrada</taxon>
        <taxon>Eutardigrada</taxon>
        <taxon>Parachela</taxon>
        <taxon>Hypsibioidea</taxon>
        <taxon>Hypsibiidae</taxon>
        <taxon>Hypsibius</taxon>
    </lineage>
</organism>